<proteinExistence type="predicted"/>
<name>A0A1M5N908_STRHI</name>
<organism evidence="2 3">
    <name type="scientific">Streptoalloteichus hindustanus</name>
    <dbReference type="NCBI Taxonomy" id="2017"/>
    <lineage>
        <taxon>Bacteria</taxon>
        <taxon>Bacillati</taxon>
        <taxon>Actinomycetota</taxon>
        <taxon>Actinomycetes</taxon>
        <taxon>Pseudonocardiales</taxon>
        <taxon>Pseudonocardiaceae</taxon>
        <taxon>Streptoalloteichus</taxon>
    </lineage>
</organism>
<evidence type="ECO:0000313" key="3">
    <source>
        <dbReference type="Proteomes" id="UP000184501"/>
    </source>
</evidence>
<evidence type="ECO:0008006" key="4">
    <source>
        <dbReference type="Google" id="ProtNLM"/>
    </source>
</evidence>
<dbReference type="PROSITE" id="PS51257">
    <property type="entry name" value="PROKAR_LIPOPROTEIN"/>
    <property type="match status" value="1"/>
</dbReference>
<sequence>MTNRVRRQIGIAALTTLPLLGVVGCGQQPNQQPAGPVFVTSTSTSPGSTTAVSSATRPPVAGDGAPHHAENNSWKQRAKLSDTDRTAGEAAAGPVRNRLEELRAKGNISPETVRQALVDLGHRADAVAVIPLRSAGATSDAPPPGAAYGVSVGPACVEGDVRPDQVRVEIKGKGKEFGCMEPFAH</sequence>
<accession>A0A1M5N908</accession>
<reference evidence="2 3" key="1">
    <citation type="submission" date="2016-11" db="EMBL/GenBank/DDBJ databases">
        <authorList>
            <person name="Jaros S."/>
            <person name="Januszkiewicz K."/>
            <person name="Wedrychowicz H."/>
        </authorList>
    </citation>
    <scope>NUCLEOTIDE SEQUENCE [LARGE SCALE GENOMIC DNA]</scope>
    <source>
        <strain evidence="2 3">DSM 44523</strain>
    </source>
</reference>
<dbReference type="AlphaFoldDB" id="A0A1M5N908"/>
<evidence type="ECO:0000256" key="1">
    <source>
        <dbReference type="SAM" id="MobiDB-lite"/>
    </source>
</evidence>
<feature type="region of interest" description="Disordered" evidence="1">
    <location>
        <begin position="40"/>
        <end position="95"/>
    </location>
</feature>
<evidence type="ECO:0000313" key="2">
    <source>
        <dbReference type="EMBL" id="SHG85942.1"/>
    </source>
</evidence>
<protein>
    <recommendedName>
        <fullName evidence="4">Lipoprotein</fullName>
    </recommendedName>
</protein>
<dbReference type="EMBL" id="FQVN01000015">
    <property type="protein sequence ID" value="SHG85942.1"/>
    <property type="molecule type" value="Genomic_DNA"/>
</dbReference>
<dbReference type="RefSeq" id="WP_073489576.1">
    <property type="nucleotide sequence ID" value="NZ_FQVN01000015.1"/>
</dbReference>
<keyword evidence="3" id="KW-1185">Reference proteome</keyword>
<gene>
    <name evidence="2" type="ORF">SAMN05444320_11535</name>
</gene>
<dbReference type="OrthoDB" id="3701057at2"/>
<feature type="compositionally biased region" description="Low complexity" evidence="1">
    <location>
        <begin position="40"/>
        <end position="56"/>
    </location>
</feature>
<dbReference type="Proteomes" id="UP000184501">
    <property type="component" value="Unassembled WGS sequence"/>
</dbReference>